<protein>
    <submittedName>
        <fullName evidence="1">Uncharacterized protein</fullName>
    </submittedName>
</protein>
<reference evidence="1" key="1">
    <citation type="submission" date="2022-08" db="EMBL/GenBank/DDBJ databases">
        <authorList>
            <person name="Rathor N."/>
            <person name="Chaudhry R."/>
        </authorList>
    </citation>
    <scope>NUCLEOTIDE SEQUENCE</scope>
</reference>
<keyword evidence="2" id="KW-1185">Reference proteome</keyword>
<gene>
    <name evidence="1" type="ORF">AIIMSE5_013</name>
</gene>
<sequence length="107" mass="11464">MVITQNGDSQRVLNNRQNERINALEQKQGEVVEGKADKDYVDNALAKKADLTVTDQLEVAKADKVYVDDKLAAVAGGLAASYETKAEADAAVAGGIRSSIWTSIILE</sequence>
<organism evidence="1 2">
    <name type="scientific">Acinetobacter phage AIIMS-AbE5-RC</name>
    <dbReference type="NCBI Taxonomy" id="2981552"/>
    <lineage>
        <taxon>Viruses</taxon>
        <taxon>Duplodnaviria</taxon>
        <taxon>Heunggongvirae</taxon>
        <taxon>Uroviricota</taxon>
        <taxon>Caudoviricetes</taxon>
        <taxon>Autographivirales</taxon>
        <taxon>Autoscriptoviridae</taxon>
        <taxon>Beijerinckvirinae</taxon>
        <taxon>Friunavirus</taxon>
        <taxon>Friunavirus AIIMSAbE5RC</taxon>
    </lineage>
</organism>
<proteinExistence type="predicted"/>
<dbReference type="Proteomes" id="UP001163359">
    <property type="component" value="Segment"/>
</dbReference>
<dbReference type="EMBL" id="OP291336">
    <property type="protein sequence ID" value="UYD72353.1"/>
    <property type="molecule type" value="Genomic_DNA"/>
</dbReference>
<name>A0A9X9JPQ4_9CAUD</name>
<evidence type="ECO:0000313" key="2">
    <source>
        <dbReference type="Proteomes" id="UP001163359"/>
    </source>
</evidence>
<accession>A0A9X9JPQ4</accession>
<evidence type="ECO:0000313" key="1">
    <source>
        <dbReference type="EMBL" id="UYD72353.1"/>
    </source>
</evidence>